<name>A0A081AEH6_PHYNI</name>
<sequence length="209" mass="23500">TWPVAYLSDRKDTAKGTKYQIVRKKPNGCKGTESWDPTWEPKESLKVDGLGYAMLMVDAWMLAGRPDDFLQWARRTIPTLIGSNASGTCMFNALQQARGADLSRGVRWKVFRAFLAQLKRAGSRISLKDLEYNWPRTGHRGIAGIKRLKLEDGFYIVAASNSMGVGHAFVVEVQGHKYTAHDESVKSSLEQYGEWINSLMFVRKVALEA</sequence>
<dbReference type="AlphaFoldDB" id="A0A081AEH6"/>
<evidence type="ECO:0000313" key="2">
    <source>
        <dbReference type="Proteomes" id="UP000028582"/>
    </source>
</evidence>
<gene>
    <name evidence="1" type="ORF">F444_07486</name>
</gene>
<protein>
    <submittedName>
        <fullName evidence="1">Uncharacterized protein</fullName>
    </submittedName>
</protein>
<organism evidence="1 2">
    <name type="scientific">Phytophthora nicotianae P1976</name>
    <dbReference type="NCBI Taxonomy" id="1317066"/>
    <lineage>
        <taxon>Eukaryota</taxon>
        <taxon>Sar</taxon>
        <taxon>Stramenopiles</taxon>
        <taxon>Oomycota</taxon>
        <taxon>Peronosporomycetes</taxon>
        <taxon>Peronosporales</taxon>
        <taxon>Peronosporaceae</taxon>
        <taxon>Phytophthora</taxon>
    </lineage>
</organism>
<feature type="non-terminal residue" evidence="1">
    <location>
        <position position="1"/>
    </location>
</feature>
<evidence type="ECO:0000313" key="1">
    <source>
        <dbReference type="EMBL" id="ETO77287.1"/>
    </source>
</evidence>
<dbReference type="Proteomes" id="UP000028582">
    <property type="component" value="Unassembled WGS sequence"/>
</dbReference>
<proteinExistence type="predicted"/>
<reference evidence="1 2" key="1">
    <citation type="submission" date="2013-11" db="EMBL/GenBank/DDBJ databases">
        <title>The Genome Sequence of Phytophthora parasitica P1976.</title>
        <authorList>
            <consortium name="The Broad Institute Genomics Platform"/>
            <person name="Russ C."/>
            <person name="Tyler B."/>
            <person name="Panabieres F."/>
            <person name="Shan W."/>
            <person name="Tripathy S."/>
            <person name="Grunwald N."/>
            <person name="Machado M."/>
            <person name="Johnson C.S."/>
            <person name="Walker B."/>
            <person name="Young S."/>
            <person name="Zeng Q."/>
            <person name="Gargeya S."/>
            <person name="Fitzgerald M."/>
            <person name="Haas B."/>
            <person name="Abouelleil A."/>
            <person name="Allen A.W."/>
            <person name="Alvarado L."/>
            <person name="Arachchi H.M."/>
            <person name="Berlin A.M."/>
            <person name="Chapman S.B."/>
            <person name="Gainer-Dewar J."/>
            <person name="Goldberg J."/>
            <person name="Griggs A."/>
            <person name="Gujja S."/>
            <person name="Hansen M."/>
            <person name="Howarth C."/>
            <person name="Imamovic A."/>
            <person name="Ireland A."/>
            <person name="Larimer J."/>
            <person name="McCowan C."/>
            <person name="Murphy C."/>
            <person name="Pearson M."/>
            <person name="Poon T.W."/>
            <person name="Priest M."/>
            <person name="Roberts A."/>
            <person name="Saif S."/>
            <person name="Shea T."/>
            <person name="Sisk P."/>
            <person name="Sykes S."/>
            <person name="Wortman J."/>
            <person name="Nusbaum C."/>
            <person name="Birren B."/>
        </authorList>
    </citation>
    <scope>NUCLEOTIDE SEQUENCE [LARGE SCALE GENOMIC DNA]</scope>
    <source>
        <strain evidence="1 2">P1976</strain>
    </source>
</reference>
<comment type="caution">
    <text evidence="1">The sequence shown here is derived from an EMBL/GenBank/DDBJ whole genome shotgun (WGS) entry which is preliminary data.</text>
</comment>
<accession>A0A081AEH6</accession>
<dbReference type="EMBL" id="ANJA01001408">
    <property type="protein sequence ID" value="ETO77287.1"/>
    <property type="molecule type" value="Genomic_DNA"/>
</dbReference>